<sequence>MCGTCGCGSDANGPTILKLGEVQNQKHAHHHHHHHHDAHSHEHQHAHQHRVLDIEQDILHNNQLLAARNRGYFEAKNICCLNLVSSPGSGKTSLLEKTLQDLKQEFSFYVIEGDQQTLNDANRIAALNVPVVQINTGKGCHLESDMVYDAVKKLEIENNAMLLIENVGNLVCPSMFDLGESKRVVIVSTTEGEDKPIKYPDIFYTSDVCIINKIDLLPYVDIDVEKLKNYALQVNPNLQFFEVSATNGNGMDAWYKWLKENR</sequence>
<keyword evidence="7" id="KW-0342">GTP-binding</keyword>
<evidence type="ECO:0000256" key="4">
    <source>
        <dbReference type="ARBA" id="ARBA00022741"/>
    </source>
</evidence>
<dbReference type="PANTHER" id="PTHR30134">
    <property type="entry name" value="HYDROGENASE PROTEIN ASSEMBLY PROTEIN, NICKEL CHAPERONE"/>
    <property type="match status" value="1"/>
</dbReference>
<feature type="region of interest" description="Disordered" evidence="8">
    <location>
        <begin position="23"/>
        <end position="47"/>
    </location>
</feature>
<dbReference type="InterPro" id="IPR003495">
    <property type="entry name" value="CobW/HypB/UreG_nucleotide-bd"/>
</dbReference>
<proteinExistence type="inferred from homology"/>
<keyword evidence="3" id="KW-0479">Metal-binding</keyword>
<dbReference type="PANTHER" id="PTHR30134:SF2">
    <property type="entry name" value="HYDROGENASE MATURATION FACTOR HYPB"/>
    <property type="match status" value="1"/>
</dbReference>
<keyword evidence="4" id="KW-0547">Nucleotide-binding</keyword>
<feature type="domain" description="CobW/HypB/UreG nucleotide-binding" evidence="9">
    <location>
        <begin position="82"/>
        <end position="241"/>
    </location>
</feature>
<keyword evidence="2" id="KW-0533">Nickel</keyword>
<dbReference type="SUPFAM" id="SSF52540">
    <property type="entry name" value="P-loop containing nucleoside triphosphate hydrolases"/>
    <property type="match status" value="1"/>
</dbReference>
<evidence type="ECO:0000313" key="10">
    <source>
        <dbReference type="EMBL" id="MFD1294816.1"/>
    </source>
</evidence>
<evidence type="ECO:0000259" key="9">
    <source>
        <dbReference type="Pfam" id="PF02492"/>
    </source>
</evidence>
<dbReference type="EMBL" id="JBHTMV010000009">
    <property type="protein sequence ID" value="MFD1294816.1"/>
    <property type="molecule type" value="Genomic_DNA"/>
</dbReference>
<dbReference type="CDD" id="cd05390">
    <property type="entry name" value="HypB"/>
    <property type="match status" value="1"/>
</dbReference>
<evidence type="ECO:0000256" key="6">
    <source>
        <dbReference type="ARBA" id="ARBA00022833"/>
    </source>
</evidence>
<name>A0ABW3WU64_9FLAO</name>
<accession>A0ABW3WU64</accession>
<reference evidence="11" key="1">
    <citation type="journal article" date="2019" name="Int. J. Syst. Evol. Microbiol.">
        <title>The Global Catalogue of Microorganisms (GCM) 10K type strain sequencing project: providing services to taxonomists for standard genome sequencing and annotation.</title>
        <authorList>
            <consortium name="The Broad Institute Genomics Platform"/>
            <consortium name="The Broad Institute Genome Sequencing Center for Infectious Disease"/>
            <person name="Wu L."/>
            <person name="Ma J."/>
        </authorList>
    </citation>
    <scope>NUCLEOTIDE SEQUENCE [LARGE SCALE GENOMIC DNA]</scope>
    <source>
        <strain evidence="11">CCUG 62221</strain>
    </source>
</reference>
<evidence type="ECO:0000256" key="5">
    <source>
        <dbReference type="ARBA" id="ARBA00022801"/>
    </source>
</evidence>
<dbReference type="NCBIfam" id="TIGR00073">
    <property type="entry name" value="hypB"/>
    <property type="match status" value="1"/>
</dbReference>
<organism evidence="10 11">
    <name type="scientific">Lutibacter holmesii</name>
    <dbReference type="NCBI Taxonomy" id="1137985"/>
    <lineage>
        <taxon>Bacteria</taxon>
        <taxon>Pseudomonadati</taxon>
        <taxon>Bacteroidota</taxon>
        <taxon>Flavobacteriia</taxon>
        <taxon>Flavobacteriales</taxon>
        <taxon>Flavobacteriaceae</taxon>
        <taxon>Lutibacter</taxon>
    </lineage>
</organism>
<evidence type="ECO:0000313" key="11">
    <source>
        <dbReference type="Proteomes" id="UP001597241"/>
    </source>
</evidence>
<dbReference type="Gene3D" id="3.40.50.300">
    <property type="entry name" value="P-loop containing nucleotide triphosphate hydrolases"/>
    <property type="match status" value="1"/>
</dbReference>
<dbReference type="InterPro" id="IPR027417">
    <property type="entry name" value="P-loop_NTPase"/>
</dbReference>
<keyword evidence="6" id="KW-0862">Zinc</keyword>
<evidence type="ECO:0000256" key="8">
    <source>
        <dbReference type="SAM" id="MobiDB-lite"/>
    </source>
</evidence>
<evidence type="ECO:0000256" key="1">
    <source>
        <dbReference type="ARBA" id="ARBA00006211"/>
    </source>
</evidence>
<protein>
    <submittedName>
        <fullName evidence="10">Hydrogenase nickel incorporation protein HypB</fullName>
    </submittedName>
</protein>
<dbReference type="RefSeq" id="WP_386810186.1">
    <property type="nucleotide sequence ID" value="NZ_JBHTMV010000009.1"/>
</dbReference>
<dbReference type="Pfam" id="PF02492">
    <property type="entry name" value="cobW"/>
    <property type="match status" value="1"/>
</dbReference>
<keyword evidence="11" id="KW-1185">Reference proteome</keyword>
<keyword evidence="5" id="KW-0378">Hydrolase</keyword>
<feature type="compositionally biased region" description="Basic residues" evidence="8">
    <location>
        <begin position="26"/>
        <end position="38"/>
    </location>
</feature>
<dbReference type="Proteomes" id="UP001597241">
    <property type="component" value="Unassembled WGS sequence"/>
</dbReference>
<comment type="similarity">
    <text evidence="1">Belongs to the SIMIBI class G3E GTPase family. HypB/HupM subfamily.</text>
</comment>
<evidence type="ECO:0000256" key="2">
    <source>
        <dbReference type="ARBA" id="ARBA00022596"/>
    </source>
</evidence>
<comment type="caution">
    <text evidence="10">The sequence shown here is derived from an EMBL/GenBank/DDBJ whole genome shotgun (WGS) entry which is preliminary data.</text>
</comment>
<gene>
    <name evidence="10" type="primary">hypB</name>
    <name evidence="10" type="ORF">ACFQ5N_13310</name>
</gene>
<evidence type="ECO:0000256" key="7">
    <source>
        <dbReference type="ARBA" id="ARBA00023134"/>
    </source>
</evidence>
<dbReference type="PIRSF" id="PIRSF005624">
    <property type="entry name" value="Ni-bind_GTPase"/>
    <property type="match status" value="1"/>
</dbReference>
<dbReference type="InterPro" id="IPR004392">
    <property type="entry name" value="Hyd_mat_HypB"/>
</dbReference>
<evidence type="ECO:0000256" key="3">
    <source>
        <dbReference type="ARBA" id="ARBA00022723"/>
    </source>
</evidence>